<dbReference type="InterPro" id="IPR001223">
    <property type="entry name" value="Glyco_hydro18_cat"/>
</dbReference>
<feature type="signal peptide" evidence="1">
    <location>
        <begin position="1"/>
        <end position="23"/>
    </location>
</feature>
<keyword evidence="1" id="KW-0732">Signal</keyword>
<accession>A0AAN8TBG5</accession>
<evidence type="ECO:0000256" key="1">
    <source>
        <dbReference type="SAM" id="SignalP"/>
    </source>
</evidence>
<gene>
    <name evidence="3" type="ORF">RDI58_016998</name>
</gene>
<dbReference type="GO" id="GO:0005975">
    <property type="term" value="P:carbohydrate metabolic process"/>
    <property type="evidence" value="ECO:0007669"/>
    <property type="project" value="InterPro"/>
</dbReference>
<protein>
    <recommendedName>
        <fullName evidence="2">GH18 domain-containing protein</fullName>
    </recommendedName>
</protein>
<dbReference type="PROSITE" id="PS51910">
    <property type="entry name" value="GH18_2"/>
    <property type="match status" value="1"/>
</dbReference>
<feature type="domain" description="GH18" evidence="2">
    <location>
        <begin position="27"/>
        <end position="119"/>
    </location>
</feature>
<name>A0AAN8TBG5_SOLBU</name>
<evidence type="ECO:0000313" key="3">
    <source>
        <dbReference type="EMBL" id="KAK6783544.1"/>
    </source>
</evidence>
<dbReference type="InterPro" id="IPR017853">
    <property type="entry name" value="GH"/>
</dbReference>
<evidence type="ECO:0000313" key="4">
    <source>
        <dbReference type="Proteomes" id="UP001371456"/>
    </source>
</evidence>
<organism evidence="3 4">
    <name type="scientific">Solanum bulbocastanum</name>
    <name type="common">Wild potato</name>
    <dbReference type="NCBI Taxonomy" id="147425"/>
    <lineage>
        <taxon>Eukaryota</taxon>
        <taxon>Viridiplantae</taxon>
        <taxon>Streptophyta</taxon>
        <taxon>Embryophyta</taxon>
        <taxon>Tracheophyta</taxon>
        <taxon>Spermatophyta</taxon>
        <taxon>Magnoliopsida</taxon>
        <taxon>eudicotyledons</taxon>
        <taxon>Gunneridae</taxon>
        <taxon>Pentapetalae</taxon>
        <taxon>asterids</taxon>
        <taxon>lamiids</taxon>
        <taxon>Solanales</taxon>
        <taxon>Solanaceae</taxon>
        <taxon>Solanoideae</taxon>
        <taxon>Solaneae</taxon>
        <taxon>Solanum</taxon>
    </lineage>
</organism>
<dbReference type="Gene3D" id="3.20.20.80">
    <property type="entry name" value="Glycosidases"/>
    <property type="match status" value="1"/>
</dbReference>
<sequence length="119" mass="13377">MAFFYANIFLFFFLHQLIIFSNGQNITIKGGYWLRESELSLDKIDLTPFTRLFCGFADINSQTNQLILTSPNSSFIQFTSIVQQKNPSAKTLLSIGGGGANKTTYGVMATIPNSRKKFY</sequence>
<dbReference type="AlphaFoldDB" id="A0AAN8TBG5"/>
<dbReference type="EMBL" id="JBANQN010000007">
    <property type="protein sequence ID" value="KAK6783544.1"/>
    <property type="molecule type" value="Genomic_DNA"/>
</dbReference>
<comment type="caution">
    <text evidence="3">The sequence shown here is derived from an EMBL/GenBank/DDBJ whole genome shotgun (WGS) entry which is preliminary data.</text>
</comment>
<feature type="chain" id="PRO_5042987207" description="GH18 domain-containing protein" evidence="1">
    <location>
        <begin position="24"/>
        <end position="119"/>
    </location>
</feature>
<proteinExistence type="predicted"/>
<dbReference type="Proteomes" id="UP001371456">
    <property type="component" value="Unassembled WGS sequence"/>
</dbReference>
<dbReference type="Pfam" id="PF00704">
    <property type="entry name" value="Glyco_hydro_18"/>
    <property type="match status" value="1"/>
</dbReference>
<reference evidence="3 4" key="1">
    <citation type="submission" date="2024-02" db="EMBL/GenBank/DDBJ databases">
        <title>de novo genome assembly of Solanum bulbocastanum strain 11H21.</title>
        <authorList>
            <person name="Hosaka A.J."/>
        </authorList>
    </citation>
    <scope>NUCLEOTIDE SEQUENCE [LARGE SCALE GENOMIC DNA]</scope>
    <source>
        <tissue evidence="3">Young leaves</tissue>
    </source>
</reference>
<dbReference type="SUPFAM" id="SSF51445">
    <property type="entry name" value="(Trans)glycosidases"/>
    <property type="match status" value="1"/>
</dbReference>
<evidence type="ECO:0000259" key="2">
    <source>
        <dbReference type="PROSITE" id="PS51910"/>
    </source>
</evidence>
<keyword evidence="4" id="KW-1185">Reference proteome</keyword>